<evidence type="ECO:0000313" key="4">
    <source>
        <dbReference type="Proteomes" id="UP001237642"/>
    </source>
</evidence>
<keyword evidence="1" id="KW-0175">Coiled coil</keyword>
<dbReference type="Gene3D" id="3.30.70.2890">
    <property type="entry name" value="XS domain"/>
    <property type="match status" value="1"/>
</dbReference>
<keyword evidence="4" id="KW-1185">Reference proteome</keyword>
<dbReference type="InterPro" id="IPR038588">
    <property type="entry name" value="XS_domain_sf"/>
</dbReference>
<feature type="coiled-coil region" evidence="1">
    <location>
        <begin position="101"/>
        <end position="151"/>
    </location>
</feature>
<organism evidence="3 4">
    <name type="scientific">Heracleum sosnowskyi</name>
    <dbReference type="NCBI Taxonomy" id="360622"/>
    <lineage>
        <taxon>Eukaryota</taxon>
        <taxon>Viridiplantae</taxon>
        <taxon>Streptophyta</taxon>
        <taxon>Embryophyta</taxon>
        <taxon>Tracheophyta</taxon>
        <taxon>Spermatophyta</taxon>
        <taxon>Magnoliopsida</taxon>
        <taxon>eudicotyledons</taxon>
        <taxon>Gunneridae</taxon>
        <taxon>Pentapetalae</taxon>
        <taxon>asterids</taxon>
        <taxon>campanulids</taxon>
        <taxon>Apiales</taxon>
        <taxon>Apiaceae</taxon>
        <taxon>Apioideae</taxon>
        <taxon>apioid superclade</taxon>
        <taxon>Tordylieae</taxon>
        <taxon>Tordyliinae</taxon>
        <taxon>Heracleum</taxon>
    </lineage>
</organism>
<feature type="region of interest" description="Disordered" evidence="2">
    <location>
        <begin position="180"/>
        <end position="199"/>
    </location>
</feature>
<evidence type="ECO:0000256" key="1">
    <source>
        <dbReference type="SAM" id="Coils"/>
    </source>
</evidence>
<reference evidence="3" key="1">
    <citation type="submission" date="2023-02" db="EMBL/GenBank/DDBJ databases">
        <title>Genome of toxic invasive species Heracleum sosnowskyi carries increased number of genes despite the absence of recent whole-genome duplications.</title>
        <authorList>
            <person name="Schelkunov M."/>
            <person name="Shtratnikova V."/>
            <person name="Makarenko M."/>
            <person name="Klepikova A."/>
            <person name="Omelchenko D."/>
            <person name="Novikova G."/>
            <person name="Obukhova E."/>
            <person name="Bogdanov V."/>
            <person name="Penin A."/>
            <person name="Logacheva M."/>
        </authorList>
    </citation>
    <scope>NUCLEOTIDE SEQUENCE</scope>
    <source>
        <strain evidence="3">Hsosn_3</strain>
        <tissue evidence="3">Leaf</tissue>
    </source>
</reference>
<name>A0AAD8ISE6_9APIA</name>
<evidence type="ECO:0000313" key="3">
    <source>
        <dbReference type="EMBL" id="KAK1389592.1"/>
    </source>
</evidence>
<reference evidence="3" key="2">
    <citation type="submission" date="2023-05" db="EMBL/GenBank/DDBJ databases">
        <authorList>
            <person name="Schelkunov M.I."/>
        </authorList>
    </citation>
    <scope>NUCLEOTIDE SEQUENCE</scope>
    <source>
        <strain evidence="3">Hsosn_3</strain>
        <tissue evidence="3">Leaf</tissue>
    </source>
</reference>
<sequence length="199" mass="23277">MKFETYEAAGKGKQDYINVQNLGTEIYGWIGREDDYYSEKAIGDFLRKFGDLKTFQDIEAEEKSKSNMLMSNLSNVIEEKAMHLKEIEVKYNEIALSLSSLMKEKDKKLAIEKEMATLEQKKADENVFKLAEDHKREKEELHKTTMELEKQINAKQGLELEIERMRGPLSVMKHMENVEDSKFKQKIDDTQKALQQKEE</sequence>
<dbReference type="InterPro" id="IPR045177">
    <property type="entry name" value="FDM1-5/IDN2"/>
</dbReference>
<dbReference type="GO" id="GO:0080188">
    <property type="term" value="P:gene silencing by siRNA-directed DNA methylation"/>
    <property type="evidence" value="ECO:0007669"/>
    <property type="project" value="InterPro"/>
</dbReference>
<dbReference type="EMBL" id="JAUIZM010000004">
    <property type="protein sequence ID" value="KAK1389592.1"/>
    <property type="molecule type" value="Genomic_DNA"/>
</dbReference>
<proteinExistence type="predicted"/>
<dbReference type="Proteomes" id="UP001237642">
    <property type="component" value="Unassembled WGS sequence"/>
</dbReference>
<accession>A0AAD8ISE6</accession>
<comment type="caution">
    <text evidence="3">The sequence shown here is derived from an EMBL/GenBank/DDBJ whole genome shotgun (WGS) entry which is preliminary data.</text>
</comment>
<dbReference type="PANTHER" id="PTHR21596">
    <property type="entry name" value="RIBONUCLEASE P SUBUNIT P38"/>
    <property type="match status" value="1"/>
</dbReference>
<dbReference type="AlphaFoldDB" id="A0AAD8ISE6"/>
<protein>
    <submittedName>
        <fullName evidence="3">Uncharacterized protein</fullName>
    </submittedName>
</protein>
<dbReference type="PANTHER" id="PTHR21596:SF3">
    <property type="entry name" value="FACTOR OF DNA METHYLATION 1-RELATED"/>
    <property type="match status" value="1"/>
</dbReference>
<evidence type="ECO:0000256" key="2">
    <source>
        <dbReference type="SAM" id="MobiDB-lite"/>
    </source>
</evidence>
<gene>
    <name evidence="3" type="ORF">POM88_017770</name>
</gene>